<dbReference type="PANTHER" id="PTHR23075">
    <property type="entry name" value="PUTATIVE ATP-ASE"/>
    <property type="match status" value="1"/>
</dbReference>
<evidence type="ECO:0000313" key="7">
    <source>
        <dbReference type="EMBL" id="CAL4766949.1"/>
    </source>
</evidence>
<dbReference type="GO" id="GO:0042645">
    <property type="term" value="C:mitochondrial nucleoid"/>
    <property type="evidence" value="ECO:0007669"/>
    <property type="project" value="UniProtKB-SubCell"/>
</dbReference>
<dbReference type="EMBL" id="CAMXCT010000502">
    <property type="protein sequence ID" value="CAI3979637.1"/>
    <property type="molecule type" value="Genomic_DNA"/>
</dbReference>
<feature type="transmembrane region" description="Helical" evidence="4">
    <location>
        <begin position="5"/>
        <end position="22"/>
    </location>
</feature>
<evidence type="ECO:0000313" key="8">
    <source>
        <dbReference type="Proteomes" id="UP001152797"/>
    </source>
</evidence>
<reference evidence="6" key="1">
    <citation type="submission" date="2022-10" db="EMBL/GenBank/DDBJ databases">
        <authorList>
            <person name="Chen Y."/>
            <person name="Dougan E. K."/>
            <person name="Chan C."/>
            <person name="Rhodes N."/>
            <person name="Thang M."/>
        </authorList>
    </citation>
    <scope>NUCLEOTIDE SEQUENCE</scope>
</reference>
<keyword evidence="4" id="KW-0812">Transmembrane</keyword>
<reference evidence="7 8" key="2">
    <citation type="submission" date="2024-05" db="EMBL/GenBank/DDBJ databases">
        <authorList>
            <person name="Chen Y."/>
            <person name="Shah S."/>
            <person name="Dougan E. K."/>
            <person name="Thang M."/>
            <person name="Chan C."/>
        </authorList>
    </citation>
    <scope>NUCLEOTIDE SEQUENCE [LARGE SCALE GENOMIC DNA]</scope>
</reference>
<keyword evidence="8" id="KW-1185">Reference proteome</keyword>
<accession>A0A9P1BU11</accession>
<dbReference type="InterPro" id="IPR003959">
    <property type="entry name" value="ATPase_AAA_core"/>
</dbReference>
<evidence type="ECO:0000256" key="4">
    <source>
        <dbReference type="SAM" id="Phobius"/>
    </source>
</evidence>
<dbReference type="EMBL" id="CAMXCT020000502">
    <property type="protein sequence ID" value="CAL1133012.1"/>
    <property type="molecule type" value="Genomic_DNA"/>
</dbReference>
<keyword evidence="4" id="KW-0472">Membrane</keyword>
<keyword evidence="3" id="KW-0496">Mitochondrion</keyword>
<dbReference type="EMBL" id="CAMXCT030000502">
    <property type="protein sequence ID" value="CAL4766949.1"/>
    <property type="molecule type" value="Genomic_DNA"/>
</dbReference>
<feature type="transmembrane region" description="Helical" evidence="4">
    <location>
        <begin position="28"/>
        <end position="48"/>
    </location>
</feature>
<dbReference type="SMART" id="SM00382">
    <property type="entry name" value="AAA"/>
    <property type="match status" value="1"/>
</dbReference>
<dbReference type="GO" id="GO:0007005">
    <property type="term" value="P:mitochondrion organization"/>
    <property type="evidence" value="ECO:0007669"/>
    <property type="project" value="TreeGrafter"/>
</dbReference>
<dbReference type="AlphaFoldDB" id="A0A9P1BU11"/>
<dbReference type="InterPro" id="IPR027417">
    <property type="entry name" value="P-loop_NTPase"/>
</dbReference>
<organism evidence="6">
    <name type="scientific">Cladocopium goreaui</name>
    <dbReference type="NCBI Taxonomy" id="2562237"/>
    <lineage>
        <taxon>Eukaryota</taxon>
        <taxon>Sar</taxon>
        <taxon>Alveolata</taxon>
        <taxon>Dinophyceae</taxon>
        <taxon>Suessiales</taxon>
        <taxon>Symbiodiniaceae</taxon>
        <taxon>Cladocopium</taxon>
    </lineage>
</organism>
<evidence type="ECO:0000259" key="5">
    <source>
        <dbReference type="SMART" id="SM00382"/>
    </source>
</evidence>
<dbReference type="Gene3D" id="3.40.50.300">
    <property type="entry name" value="P-loop containing nucleotide triphosphate hydrolases"/>
    <property type="match status" value="1"/>
</dbReference>
<comment type="subcellular location">
    <subcellularLocation>
        <location evidence="1">Mitochondrion matrix</location>
        <location evidence="1">Mitochondrion nucleoid</location>
    </subcellularLocation>
</comment>
<name>A0A9P1BU11_9DINO</name>
<evidence type="ECO:0000256" key="2">
    <source>
        <dbReference type="ARBA" id="ARBA00023054"/>
    </source>
</evidence>
<dbReference type="InterPro" id="IPR003593">
    <property type="entry name" value="AAA+_ATPase"/>
</dbReference>
<evidence type="ECO:0000256" key="1">
    <source>
        <dbReference type="ARBA" id="ARBA00004436"/>
    </source>
</evidence>
<proteinExistence type="predicted"/>
<keyword evidence="2" id="KW-0175">Coiled coil</keyword>
<evidence type="ECO:0000256" key="3">
    <source>
        <dbReference type="ARBA" id="ARBA00023271"/>
    </source>
</evidence>
<feature type="transmembrane region" description="Helical" evidence="4">
    <location>
        <begin position="238"/>
        <end position="258"/>
    </location>
</feature>
<dbReference type="GO" id="GO:0016887">
    <property type="term" value="F:ATP hydrolysis activity"/>
    <property type="evidence" value="ECO:0007669"/>
    <property type="project" value="InterPro"/>
</dbReference>
<keyword evidence="3" id="KW-1135">Mitochondrion nucleoid</keyword>
<comment type="caution">
    <text evidence="6">The sequence shown here is derived from an EMBL/GenBank/DDBJ whole genome shotgun (WGS) entry which is preliminary data.</text>
</comment>
<gene>
    <name evidence="6" type="ORF">C1SCF055_LOCUS7574</name>
</gene>
<keyword evidence="4" id="KW-1133">Transmembrane helix</keyword>
<dbReference type="SUPFAM" id="SSF52540">
    <property type="entry name" value="P-loop containing nucleoside triphosphate hydrolases"/>
    <property type="match status" value="1"/>
</dbReference>
<dbReference type="Pfam" id="PF00004">
    <property type="entry name" value="AAA"/>
    <property type="match status" value="1"/>
</dbReference>
<dbReference type="PANTHER" id="PTHR23075:SF0">
    <property type="entry name" value="ATPASE FAMILY AAA DOMAIN-CONTAINING PROTEIN 3"/>
    <property type="match status" value="1"/>
</dbReference>
<dbReference type="GO" id="GO:0008270">
    <property type="term" value="F:zinc ion binding"/>
    <property type="evidence" value="ECO:0007669"/>
    <property type="project" value="TreeGrafter"/>
</dbReference>
<dbReference type="GO" id="GO:0005524">
    <property type="term" value="F:ATP binding"/>
    <property type="evidence" value="ECO:0007669"/>
    <property type="project" value="InterPro"/>
</dbReference>
<protein>
    <submittedName>
        <fullName evidence="7">ATPase family AAA domain-containing protein 3A homolog (Belphegor protein)</fullName>
    </submittedName>
</protein>
<sequence>MWSAAYVILGVVVLLPTLWLLASLTQNLWIPAVVLGIALLVYLLGQLLEGLQLNIISSGNTTATLSQTVDALELELLKAEWREIKEQLLGDAEISGGRLSKAMATLKNFSRMDAKVQEVRDVIRMLEQNHTSSLEEILLRQLEKGQALADFAVERLAEELTKQDFWSRLAPQLLAAGIVQHLDSETLVQMESEKAKVQEQLRIDRGIPQSLETIRVRGWIELYEAMAQDFDRALPYRAAVFLAVCAALFGLALLYHFMKRRLKIPTLVDETSVSWLRRPKALPSICEVFAGDAHRMDRPKVVLREEIRHSVEDMALVAMKRSRRGMALPNAVFFGPPGTGKSLTARRLAECCGMDYAILSGGNILGLKEEAVPELRRVFAWARRSLRGLLIFIDEAEAFLCSRSNQSNAYVQAALSFFLAQTGSSSSRFQLILATNRVQDLDPAILSRVPLRIEFGRPDAQLLEQQVQDRVGRLEPVAGERLSQLLKEKGEAGTAGEALYNWKFTGRDVQGLFEEFARRWSLEQELGRKADKEWLDRWFNHRALT</sequence>
<evidence type="ECO:0000313" key="6">
    <source>
        <dbReference type="EMBL" id="CAI3979637.1"/>
    </source>
</evidence>
<feature type="domain" description="AAA+ ATPase" evidence="5">
    <location>
        <begin position="327"/>
        <end position="459"/>
    </location>
</feature>
<dbReference type="OrthoDB" id="199596at2759"/>
<dbReference type="Proteomes" id="UP001152797">
    <property type="component" value="Unassembled WGS sequence"/>
</dbReference>